<evidence type="ECO:0000259" key="1">
    <source>
        <dbReference type="Pfam" id="PF14111"/>
    </source>
</evidence>
<comment type="caution">
    <text evidence="2">The sequence shown here is derived from an EMBL/GenBank/DDBJ whole genome shotgun (WGS) entry which is preliminary data.</text>
</comment>
<dbReference type="Proteomes" id="UP001289374">
    <property type="component" value="Unassembled WGS sequence"/>
</dbReference>
<name>A0AAE1X9Q0_9LAMI</name>
<reference evidence="2" key="2">
    <citation type="journal article" date="2024" name="Plant">
        <title>Genomic evolution and insights into agronomic trait innovations of Sesamum species.</title>
        <authorList>
            <person name="Miao H."/>
            <person name="Wang L."/>
            <person name="Qu L."/>
            <person name="Liu H."/>
            <person name="Sun Y."/>
            <person name="Le M."/>
            <person name="Wang Q."/>
            <person name="Wei S."/>
            <person name="Zheng Y."/>
            <person name="Lin W."/>
            <person name="Duan Y."/>
            <person name="Cao H."/>
            <person name="Xiong S."/>
            <person name="Wang X."/>
            <person name="Wei L."/>
            <person name="Li C."/>
            <person name="Ma Q."/>
            <person name="Ju M."/>
            <person name="Zhao R."/>
            <person name="Li G."/>
            <person name="Mu C."/>
            <person name="Tian Q."/>
            <person name="Mei H."/>
            <person name="Zhang T."/>
            <person name="Gao T."/>
            <person name="Zhang H."/>
        </authorList>
    </citation>
    <scope>NUCLEOTIDE SEQUENCE</scope>
    <source>
        <strain evidence="2">K16</strain>
    </source>
</reference>
<dbReference type="PANTHER" id="PTHR31286:SF178">
    <property type="entry name" value="DUF4283 DOMAIN-CONTAINING PROTEIN"/>
    <property type="match status" value="1"/>
</dbReference>
<sequence>MVSLCQTLEGTLLDWGQNELLLVGQLLSHRSTNFDALKNVLSSLLQPVKGLFIHTISEDRFYLQFNHCLDKQRTLEGRPWTFDKNLLIMESVDNGVNPIDVCLDWSPFRVYVHDIPLSFQTREMANHIGNKLGQFVVTELYEYGSNWSLDWRLRINLNVSKPLKRVYAYDQQREKAS</sequence>
<organism evidence="2 3">
    <name type="scientific">Sesamum angolense</name>
    <dbReference type="NCBI Taxonomy" id="2727404"/>
    <lineage>
        <taxon>Eukaryota</taxon>
        <taxon>Viridiplantae</taxon>
        <taxon>Streptophyta</taxon>
        <taxon>Embryophyta</taxon>
        <taxon>Tracheophyta</taxon>
        <taxon>Spermatophyta</taxon>
        <taxon>Magnoliopsida</taxon>
        <taxon>eudicotyledons</taxon>
        <taxon>Gunneridae</taxon>
        <taxon>Pentapetalae</taxon>
        <taxon>asterids</taxon>
        <taxon>lamiids</taxon>
        <taxon>Lamiales</taxon>
        <taxon>Pedaliaceae</taxon>
        <taxon>Sesamum</taxon>
    </lineage>
</organism>
<accession>A0AAE1X9Q0</accession>
<dbReference type="EMBL" id="JACGWL010000002">
    <property type="protein sequence ID" value="KAK4407845.1"/>
    <property type="molecule type" value="Genomic_DNA"/>
</dbReference>
<evidence type="ECO:0000313" key="2">
    <source>
        <dbReference type="EMBL" id="KAK4407845.1"/>
    </source>
</evidence>
<protein>
    <recommendedName>
        <fullName evidence="1">DUF4283 domain-containing protein</fullName>
    </recommendedName>
</protein>
<dbReference type="AlphaFoldDB" id="A0AAE1X9Q0"/>
<keyword evidence="3" id="KW-1185">Reference proteome</keyword>
<dbReference type="InterPro" id="IPR040256">
    <property type="entry name" value="At4g02000-like"/>
</dbReference>
<gene>
    <name evidence="2" type="ORF">Sango_0365500</name>
</gene>
<dbReference type="InterPro" id="IPR025558">
    <property type="entry name" value="DUF4283"/>
</dbReference>
<feature type="domain" description="DUF4283" evidence="1">
    <location>
        <begin position="17"/>
        <end position="93"/>
    </location>
</feature>
<evidence type="ECO:0000313" key="3">
    <source>
        <dbReference type="Proteomes" id="UP001289374"/>
    </source>
</evidence>
<dbReference type="PANTHER" id="PTHR31286">
    <property type="entry name" value="GLYCINE-RICH CELL WALL STRUCTURAL PROTEIN 1.8-LIKE"/>
    <property type="match status" value="1"/>
</dbReference>
<reference evidence="2" key="1">
    <citation type="submission" date="2020-06" db="EMBL/GenBank/DDBJ databases">
        <authorList>
            <person name="Li T."/>
            <person name="Hu X."/>
            <person name="Zhang T."/>
            <person name="Song X."/>
            <person name="Zhang H."/>
            <person name="Dai N."/>
            <person name="Sheng W."/>
            <person name="Hou X."/>
            <person name="Wei L."/>
        </authorList>
    </citation>
    <scope>NUCLEOTIDE SEQUENCE</scope>
    <source>
        <strain evidence="2">K16</strain>
        <tissue evidence="2">Leaf</tissue>
    </source>
</reference>
<dbReference type="Pfam" id="PF14111">
    <property type="entry name" value="DUF4283"/>
    <property type="match status" value="1"/>
</dbReference>
<proteinExistence type="predicted"/>